<comment type="caution">
    <text evidence="2">The sequence shown here is derived from an EMBL/GenBank/DDBJ whole genome shotgun (WGS) entry which is preliminary data.</text>
</comment>
<keyword evidence="3" id="KW-1185">Reference proteome</keyword>
<accession>A0AA36C2K1</accession>
<sequence length="321" mass="35050">MAVHLARRDVERRNDVALRNLDVDVEATHNEPADPRPRTATTMTTATSDQHQRSATAASDRSRAGDRFPAAGSASTEFPITRAKARTAPDTRPGKHQRQESPGEARWSGGLERRGNGLVILYPQCVAQPTSAPGPPQLSRMLSGCRALPAAHRSTALRPNVVQQRDTAHHGRQNQQGRPQRSKNGQSPKMTARQYRGRIGTPNRMHSSVLIAAVFKLSGFQRGNRRFGSHEFPSIATTARWPASPPKGAMTTAPPISARKVNPYPGSRAEPGLPVLGVSRGSESRVTQNCTRPLGPFTRSTNLVAVPEFFEILQHRNLVQD</sequence>
<protein>
    <submittedName>
        <fullName evidence="2">Uncharacterized protein</fullName>
    </submittedName>
</protein>
<organism evidence="2 3">
    <name type="scientific">Mesorhabditis spiculigera</name>
    <dbReference type="NCBI Taxonomy" id="96644"/>
    <lineage>
        <taxon>Eukaryota</taxon>
        <taxon>Metazoa</taxon>
        <taxon>Ecdysozoa</taxon>
        <taxon>Nematoda</taxon>
        <taxon>Chromadorea</taxon>
        <taxon>Rhabditida</taxon>
        <taxon>Rhabditina</taxon>
        <taxon>Rhabditomorpha</taxon>
        <taxon>Rhabditoidea</taxon>
        <taxon>Rhabditidae</taxon>
        <taxon>Mesorhabditinae</taxon>
        <taxon>Mesorhabditis</taxon>
    </lineage>
</organism>
<gene>
    <name evidence="2" type="ORF">MSPICULIGERA_LOCUS65</name>
</gene>
<feature type="compositionally biased region" description="Basic and acidic residues" evidence="1">
    <location>
        <begin position="26"/>
        <end position="37"/>
    </location>
</feature>
<evidence type="ECO:0000313" key="3">
    <source>
        <dbReference type="Proteomes" id="UP001177023"/>
    </source>
</evidence>
<dbReference type="EMBL" id="CATQJA010000002">
    <property type="protein sequence ID" value="CAJ0557307.1"/>
    <property type="molecule type" value="Genomic_DNA"/>
</dbReference>
<evidence type="ECO:0000313" key="2">
    <source>
        <dbReference type="EMBL" id="CAJ0557307.1"/>
    </source>
</evidence>
<evidence type="ECO:0000256" key="1">
    <source>
        <dbReference type="SAM" id="MobiDB-lite"/>
    </source>
</evidence>
<feature type="compositionally biased region" description="Basic and acidic residues" evidence="1">
    <location>
        <begin position="87"/>
        <end position="103"/>
    </location>
</feature>
<feature type="region of interest" description="Disordered" evidence="1">
    <location>
        <begin position="152"/>
        <end position="192"/>
    </location>
</feature>
<feature type="compositionally biased region" description="Polar residues" evidence="1">
    <location>
        <begin position="173"/>
        <end position="189"/>
    </location>
</feature>
<feature type="region of interest" description="Disordered" evidence="1">
    <location>
        <begin position="23"/>
        <end position="111"/>
    </location>
</feature>
<reference evidence="2" key="1">
    <citation type="submission" date="2023-06" db="EMBL/GenBank/DDBJ databases">
        <authorList>
            <person name="Delattre M."/>
        </authorList>
    </citation>
    <scope>NUCLEOTIDE SEQUENCE</scope>
    <source>
        <strain evidence="2">AF72</strain>
    </source>
</reference>
<dbReference type="Proteomes" id="UP001177023">
    <property type="component" value="Unassembled WGS sequence"/>
</dbReference>
<feature type="non-terminal residue" evidence="2">
    <location>
        <position position="321"/>
    </location>
</feature>
<proteinExistence type="predicted"/>
<feature type="compositionally biased region" description="Low complexity" evidence="1">
    <location>
        <begin position="39"/>
        <end position="59"/>
    </location>
</feature>
<feature type="region of interest" description="Disordered" evidence="1">
    <location>
        <begin position="238"/>
        <end position="257"/>
    </location>
</feature>
<name>A0AA36C2K1_9BILA</name>
<dbReference type="AlphaFoldDB" id="A0AA36C2K1"/>